<evidence type="ECO:0000256" key="2">
    <source>
        <dbReference type="ARBA" id="ARBA00008320"/>
    </source>
</evidence>
<evidence type="ECO:0000256" key="5">
    <source>
        <dbReference type="ARBA" id="ARBA00023242"/>
    </source>
</evidence>
<feature type="compositionally biased region" description="Basic and acidic residues" evidence="7">
    <location>
        <begin position="573"/>
        <end position="593"/>
    </location>
</feature>
<feature type="region of interest" description="Disordered" evidence="7">
    <location>
        <begin position="562"/>
        <end position="593"/>
    </location>
</feature>
<dbReference type="EMBL" id="JALLPJ020000932">
    <property type="protein sequence ID" value="KAL3779464.1"/>
    <property type="molecule type" value="Genomic_DNA"/>
</dbReference>
<keyword evidence="9" id="KW-1185">Reference proteome</keyword>
<dbReference type="Proteomes" id="UP001530400">
    <property type="component" value="Unassembled WGS sequence"/>
</dbReference>
<dbReference type="PANTHER" id="PTHR12945">
    <property type="entry name" value="TRANSLATION INITIATION FACTOR EIF3-RELATED"/>
    <property type="match status" value="1"/>
</dbReference>
<accession>A0ABD3NUJ9</accession>
<comment type="caution">
    <text evidence="8">The sequence shown here is derived from an EMBL/GenBank/DDBJ whole genome shotgun (WGS) entry which is preliminary data.</text>
</comment>
<evidence type="ECO:0000256" key="3">
    <source>
        <dbReference type="ARBA" id="ARBA00021704"/>
    </source>
</evidence>
<dbReference type="GO" id="GO:0008033">
    <property type="term" value="P:tRNA processing"/>
    <property type="evidence" value="ECO:0007669"/>
    <property type="project" value="UniProtKB-KW"/>
</dbReference>
<dbReference type="Pfam" id="PF04189">
    <property type="entry name" value="Gcd10p"/>
    <property type="match status" value="1"/>
</dbReference>
<proteinExistence type="inferred from homology"/>
<keyword evidence="4" id="KW-0819">tRNA processing</keyword>
<sequence length="593" mass="66830">MTTPPVDADPLPLYLRPNDHFLLHFADSRQLFCQAIPKSRSKSKTIPPCKINKRTYSTHNLIGMPYGTVLEVGKDALIPLPEGEDLLPGDEGVWEALDELESEAPTNGAEMNATSADSTKHITPNDNRNIIDNNTSQTLTQQQVNAMTSTTEGSQIVAALISNSATFSSKTAFSQAKYIKRKQMKHQLRCRIVRITPETLCTAMHLKDSRRMCNLRSDTLGYILSSANVSAGQRVLVMDTAVQGIITAAVTRRMGGYGSVFALFEGQQQPGYLEVVQRMNFNVMERQASLPIALKWVMLGEVFADEVAKKAQLEKLKDENGNVVDVEKRDREAIEWPCPLMPHTMNYLLNEVKDEKKIKQFLDKRSARFTRKLTRLSMLETRERIDSCKEREDEGEANAQMEEAGVDQSAMVNDNDNTPASIPQSIENRHDGVEFSQCDSIIVATKYDPTITILRLLPYLAPSCPFIIFHEFLEPLLETFRTLQNGGASDNEQSDMPMMCRRNIAINLRLTDTWFREYQVLEGRTHPNMHMSQNGGYLLMGTKLCPRTGTNEMDAETVKMLRAKLGPTRRPKKGGDKRKYDSEEQKEAKKVKS</sequence>
<feature type="region of interest" description="Disordered" evidence="7">
    <location>
        <begin position="105"/>
        <end position="132"/>
    </location>
</feature>
<name>A0ABD3NUJ9_9STRA</name>
<evidence type="ECO:0000256" key="6">
    <source>
        <dbReference type="ARBA" id="ARBA00032319"/>
    </source>
</evidence>
<reference evidence="8 9" key="1">
    <citation type="submission" date="2024-10" db="EMBL/GenBank/DDBJ databases">
        <title>Updated reference genomes for cyclostephanoid diatoms.</title>
        <authorList>
            <person name="Roberts W.R."/>
            <person name="Alverson A.J."/>
        </authorList>
    </citation>
    <scope>NUCLEOTIDE SEQUENCE [LARGE SCALE GENOMIC DNA]</scope>
    <source>
        <strain evidence="8 9">AJA010-31</strain>
    </source>
</reference>
<keyword evidence="5" id="KW-0539">Nucleus</keyword>
<dbReference type="AlphaFoldDB" id="A0ABD3NUJ9"/>
<evidence type="ECO:0000313" key="8">
    <source>
        <dbReference type="EMBL" id="KAL3779464.1"/>
    </source>
</evidence>
<gene>
    <name evidence="8" type="ORF">ACHAWO_006449</name>
</gene>
<organism evidence="8 9">
    <name type="scientific">Cyclotella atomus</name>
    <dbReference type="NCBI Taxonomy" id="382360"/>
    <lineage>
        <taxon>Eukaryota</taxon>
        <taxon>Sar</taxon>
        <taxon>Stramenopiles</taxon>
        <taxon>Ochrophyta</taxon>
        <taxon>Bacillariophyta</taxon>
        <taxon>Coscinodiscophyceae</taxon>
        <taxon>Thalassiosirophycidae</taxon>
        <taxon>Stephanodiscales</taxon>
        <taxon>Stephanodiscaceae</taxon>
        <taxon>Cyclotella</taxon>
    </lineage>
</organism>
<feature type="compositionally biased region" description="Polar residues" evidence="7">
    <location>
        <begin position="112"/>
        <end position="132"/>
    </location>
</feature>
<evidence type="ECO:0000313" key="9">
    <source>
        <dbReference type="Proteomes" id="UP001530400"/>
    </source>
</evidence>
<evidence type="ECO:0000256" key="1">
    <source>
        <dbReference type="ARBA" id="ARBA00004123"/>
    </source>
</evidence>
<comment type="subcellular location">
    <subcellularLocation>
        <location evidence="1">Nucleus</location>
    </subcellularLocation>
</comment>
<dbReference type="GO" id="GO:0005634">
    <property type="term" value="C:nucleus"/>
    <property type="evidence" value="ECO:0007669"/>
    <property type="project" value="UniProtKB-SubCell"/>
</dbReference>
<comment type="similarity">
    <text evidence="2">Belongs to the TRM6/GCD10 family.</text>
</comment>
<protein>
    <recommendedName>
        <fullName evidence="3">tRNA (adenine(58)-N(1))-methyltransferase non-catalytic subunit TRM6</fullName>
    </recommendedName>
    <alternativeName>
        <fullName evidence="6">tRNA(m1A58)-methyltransferase subunit TRM6</fullName>
    </alternativeName>
</protein>
<dbReference type="PANTHER" id="PTHR12945:SF0">
    <property type="entry name" value="TRNA (ADENINE(58)-N(1))-METHYLTRANSFERASE NON-CATALYTIC SUBUNIT TRM6"/>
    <property type="match status" value="1"/>
</dbReference>
<dbReference type="InterPro" id="IPR017423">
    <property type="entry name" value="TRM6"/>
</dbReference>
<evidence type="ECO:0000256" key="4">
    <source>
        <dbReference type="ARBA" id="ARBA00022694"/>
    </source>
</evidence>
<evidence type="ECO:0000256" key="7">
    <source>
        <dbReference type="SAM" id="MobiDB-lite"/>
    </source>
</evidence>